<keyword evidence="2" id="KW-1133">Transmembrane helix</keyword>
<dbReference type="Proteomes" id="UP000567179">
    <property type="component" value="Unassembled WGS sequence"/>
</dbReference>
<feature type="compositionally biased region" description="Polar residues" evidence="1">
    <location>
        <begin position="235"/>
        <end position="246"/>
    </location>
</feature>
<keyword evidence="4" id="KW-1185">Reference proteome</keyword>
<reference evidence="3 4" key="1">
    <citation type="journal article" date="2020" name="ISME J.">
        <title>Uncovering the hidden diversity of litter-decomposition mechanisms in mushroom-forming fungi.</title>
        <authorList>
            <person name="Floudas D."/>
            <person name="Bentzer J."/>
            <person name="Ahren D."/>
            <person name="Johansson T."/>
            <person name="Persson P."/>
            <person name="Tunlid A."/>
        </authorList>
    </citation>
    <scope>NUCLEOTIDE SEQUENCE [LARGE SCALE GENOMIC DNA]</scope>
    <source>
        <strain evidence="3 4">CBS 101986</strain>
    </source>
</reference>
<feature type="region of interest" description="Disordered" evidence="1">
    <location>
        <begin position="299"/>
        <end position="318"/>
    </location>
</feature>
<organism evidence="3 4">
    <name type="scientific">Psilocybe cf. subviscida</name>
    <dbReference type="NCBI Taxonomy" id="2480587"/>
    <lineage>
        <taxon>Eukaryota</taxon>
        <taxon>Fungi</taxon>
        <taxon>Dikarya</taxon>
        <taxon>Basidiomycota</taxon>
        <taxon>Agaricomycotina</taxon>
        <taxon>Agaricomycetes</taxon>
        <taxon>Agaricomycetidae</taxon>
        <taxon>Agaricales</taxon>
        <taxon>Agaricineae</taxon>
        <taxon>Strophariaceae</taxon>
        <taxon>Psilocybe</taxon>
    </lineage>
</organism>
<evidence type="ECO:0000313" key="4">
    <source>
        <dbReference type="Proteomes" id="UP000567179"/>
    </source>
</evidence>
<feature type="region of interest" description="Disordered" evidence="1">
    <location>
        <begin position="232"/>
        <end position="282"/>
    </location>
</feature>
<feature type="compositionally biased region" description="Polar residues" evidence="1">
    <location>
        <begin position="255"/>
        <end position="267"/>
    </location>
</feature>
<feature type="compositionally biased region" description="Low complexity" evidence="1">
    <location>
        <begin position="1"/>
        <end position="16"/>
    </location>
</feature>
<protein>
    <recommendedName>
        <fullName evidence="5">Mid2 domain-containing protein</fullName>
    </recommendedName>
</protein>
<comment type="caution">
    <text evidence="3">The sequence shown here is derived from an EMBL/GenBank/DDBJ whole genome shotgun (WGS) entry which is preliminary data.</text>
</comment>
<evidence type="ECO:0008006" key="5">
    <source>
        <dbReference type="Google" id="ProtNLM"/>
    </source>
</evidence>
<sequence>MADSTTTGADVVATGTHPITVTSSSQPRASSGSRKSRPTSTGKRKESDSTTTANSLLPPLFTPSTSITFAKGVDHPITVQGTDIGSGALLTSTTVPTPSSSPTNILDDTKAGSSDTLGPGLVTAVAIGTVIVILLPIVILCLRRRRIVNRTQRTKWWKRRRPVSQGYDDNPFSSEMGRSTPTSTPTPTPQWATGGHVYRPGDPPIPPEEDEVYWHTLKSKLALDPEHTRTKCLSAASSVSHDSMQRPSPVHDAGSQPSLPLSTRTVGSSDPMLSSSLSLPASHRSRTISLKPICLSDYPPIPPLPKSPPPPPPFPRVRHADSYVFVVADPSNDPSRSTS</sequence>
<gene>
    <name evidence="3" type="ORF">D9619_012644</name>
</gene>
<feature type="transmembrane region" description="Helical" evidence="2">
    <location>
        <begin position="121"/>
        <end position="142"/>
    </location>
</feature>
<feature type="compositionally biased region" description="Low complexity" evidence="1">
    <location>
        <begin position="23"/>
        <end position="33"/>
    </location>
</feature>
<evidence type="ECO:0000313" key="3">
    <source>
        <dbReference type="EMBL" id="KAF5317698.1"/>
    </source>
</evidence>
<keyword evidence="2" id="KW-0472">Membrane</keyword>
<proteinExistence type="predicted"/>
<feature type="compositionally biased region" description="Low complexity" evidence="1">
    <location>
        <begin position="268"/>
        <end position="282"/>
    </location>
</feature>
<feature type="compositionally biased region" description="Pro residues" evidence="1">
    <location>
        <begin position="299"/>
        <end position="315"/>
    </location>
</feature>
<feature type="region of interest" description="Disordered" evidence="1">
    <location>
        <begin position="1"/>
        <end position="59"/>
    </location>
</feature>
<feature type="region of interest" description="Disordered" evidence="1">
    <location>
        <begin position="161"/>
        <end position="210"/>
    </location>
</feature>
<name>A0A8H5EZG8_9AGAR</name>
<evidence type="ECO:0000256" key="1">
    <source>
        <dbReference type="SAM" id="MobiDB-lite"/>
    </source>
</evidence>
<evidence type="ECO:0000256" key="2">
    <source>
        <dbReference type="SAM" id="Phobius"/>
    </source>
</evidence>
<accession>A0A8H5EZG8</accession>
<keyword evidence="2" id="KW-0812">Transmembrane</keyword>
<dbReference type="EMBL" id="JAACJJ010000032">
    <property type="protein sequence ID" value="KAF5317698.1"/>
    <property type="molecule type" value="Genomic_DNA"/>
</dbReference>
<dbReference type="AlphaFoldDB" id="A0A8H5EZG8"/>